<keyword evidence="4" id="KW-0808">Transferase</keyword>
<feature type="transmembrane region" description="Helical" evidence="8">
    <location>
        <begin position="399"/>
        <end position="416"/>
    </location>
</feature>
<keyword evidence="5 8" id="KW-0812">Transmembrane</keyword>
<dbReference type="PANTHER" id="PTHR33908">
    <property type="entry name" value="MANNOSYLTRANSFERASE YKCB-RELATED"/>
    <property type="match status" value="1"/>
</dbReference>
<feature type="transmembrane region" description="Helical" evidence="8">
    <location>
        <begin position="334"/>
        <end position="354"/>
    </location>
</feature>
<comment type="subcellular location">
    <subcellularLocation>
        <location evidence="1">Cell membrane</location>
        <topology evidence="1">Multi-pass membrane protein</topology>
    </subcellularLocation>
</comment>
<feature type="transmembrane region" description="Helical" evidence="8">
    <location>
        <begin position="119"/>
        <end position="137"/>
    </location>
</feature>
<dbReference type="GO" id="GO:0016763">
    <property type="term" value="F:pentosyltransferase activity"/>
    <property type="evidence" value="ECO:0007669"/>
    <property type="project" value="TreeGrafter"/>
</dbReference>
<feature type="transmembrane region" description="Helical" evidence="8">
    <location>
        <begin position="428"/>
        <end position="447"/>
    </location>
</feature>
<evidence type="ECO:0000256" key="7">
    <source>
        <dbReference type="ARBA" id="ARBA00023136"/>
    </source>
</evidence>
<organism evidence="10 11">
    <name type="scientific">Hoeflea prorocentri</name>
    <dbReference type="NCBI Taxonomy" id="1922333"/>
    <lineage>
        <taxon>Bacteria</taxon>
        <taxon>Pseudomonadati</taxon>
        <taxon>Pseudomonadota</taxon>
        <taxon>Alphaproteobacteria</taxon>
        <taxon>Hyphomicrobiales</taxon>
        <taxon>Rhizobiaceae</taxon>
        <taxon>Hoeflea</taxon>
    </lineage>
</organism>
<feature type="transmembrane region" description="Helical" evidence="8">
    <location>
        <begin position="94"/>
        <end position="113"/>
    </location>
</feature>
<comment type="caution">
    <text evidence="10">The sequence shown here is derived from an EMBL/GenBank/DDBJ whole genome shotgun (WGS) entry which is preliminary data.</text>
</comment>
<evidence type="ECO:0000256" key="3">
    <source>
        <dbReference type="ARBA" id="ARBA00022676"/>
    </source>
</evidence>
<proteinExistence type="predicted"/>
<dbReference type="PANTHER" id="PTHR33908:SF3">
    <property type="entry name" value="UNDECAPRENYL PHOSPHATE-ALPHA-4-AMINO-4-DEOXY-L-ARABINOSE ARABINOSYL TRANSFERASE"/>
    <property type="match status" value="1"/>
</dbReference>
<reference evidence="10" key="1">
    <citation type="submission" date="2022-11" db="EMBL/GenBank/DDBJ databases">
        <title>Draft genome sequence of Hoeflea poritis E7-10 and Hoeflea prorocentri PM5-8, separated from scleractinian coral Porites lutea and marine dinoflagellate.</title>
        <authorList>
            <person name="Zhang G."/>
            <person name="Wei Q."/>
            <person name="Cai L."/>
        </authorList>
    </citation>
    <scope>NUCLEOTIDE SEQUENCE</scope>
    <source>
        <strain evidence="10">PM5-8</strain>
    </source>
</reference>
<keyword evidence="11" id="KW-1185">Reference proteome</keyword>
<evidence type="ECO:0000313" key="11">
    <source>
        <dbReference type="Proteomes" id="UP001151234"/>
    </source>
</evidence>
<keyword evidence="2" id="KW-1003">Cell membrane</keyword>
<evidence type="ECO:0000256" key="8">
    <source>
        <dbReference type="SAM" id="Phobius"/>
    </source>
</evidence>
<dbReference type="GO" id="GO:0010041">
    <property type="term" value="P:response to iron(III) ion"/>
    <property type="evidence" value="ECO:0007669"/>
    <property type="project" value="TreeGrafter"/>
</dbReference>
<dbReference type="Proteomes" id="UP001151234">
    <property type="component" value="Unassembled WGS sequence"/>
</dbReference>
<dbReference type="GO" id="GO:0005886">
    <property type="term" value="C:plasma membrane"/>
    <property type="evidence" value="ECO:0007669"/>
    <property type="project" value="UniProtKB-SubCell"/>
</dbReference>
<dbReference type="AlphaFoldDB" id="A0A9X3UIY0"/>
<dbReference type="Pfam" id="PF13231">
    <property type="entry name" value="PMT_2"/>
    <property type="match status" value="1"/>
</dbReference>
<keyword evidence="3" id="KW-0328">Glycosyltransferase</keyword>
<feature type="transmembrane region" description="Helical" evidence="8">
    <location>
        <begin position="149"/>
        <end position="166"/>
    </location>
</feature>
<gene>
    <name evidence="10" type="ORF">OQ273_15665</name>
</gene>
<keyword evidence="6 8" id="KW-1133">Transmembrane helix</keyword>
<feature type="transmembrane region" description="Helical" evidence="8">
    <location>
        <begin position="13"/>
        <end position="34"/>
    </location>
</feature>
<dbReference type="InterPro" id="IPR038731">
    <property type="entry name" value="RgtA/B/C-like"/>
</dbReference>
<evidence type="ECO:0000256" key="1">
    <source>
        <dbReference type="ARBA" id="ARBA00004651"/>
    </source>
</evidence>
<dbReference type="InterPro" id="IPR050297">
    <property type="entry name" value="LipidA_mod_glycosyltrf_83"/>
</dbReference>
<protein>
    <submittedName>
        <fullName evidence="10">Glycosyltransferase family 39 protein</fullName>
    </submittedName>
</protein>
<evidence type="ECO:0000256" key="6">
    <source>
        <dbReference type="ARBA" id="ARBA00022989"/>
    </source>
</evidence>
<dbReference type="EMBL" id="JAPJZI010000001">
    <property type="protein sequence ID" value="MDA5400018.1"/>
    <property type="molecule type" value="Genomic_DNA"/>
</dbReference>
<feature type="transmembrane region" description="Helical" evidence="8">
    <location>
        <begin position="366"/>
        <end position="393"/>
    </location>
</feature>
<feature type="transmembrane region" description="Helical" evidence="8">
    <location>
        <begin position="178"/>
        <end position="211"/>
    </location>
</feature>
<dbReference type="GO" id="GO:0009103">
    <property type="term" value="P:lipopolysaccharide biosynthetic process"/>
    <property type="evidence" value="ECO:0007669"/>
    <property type="project" value="TreeGrafter"/>
</dbReference>
<accession>A0A9X3UIY0</accession>
<feature type="domain" description="Glycosyltransferase RgtA/B/C/D-like" evidence="9">
    <location>
        <begin position="69"/>
        <end position="241"/>
    </location>
</feature>
<evidence type="ECO:0000256" key="2">
    <source>
        <dbReference type="ARBA" id="ARBA00022475"/>
    </source>
</evidence>
<feature type="transmembrane region" description="Helical" evidence="8">
    <location>
        <begin position="310"/>
        <end position="328"/>
    </location>
</feature>
<evidence type="ECO:0000256" key="5">
    <source>
        <dbReference type="ARBA" id="ARBA00022692"/>
    </source>
</evidence>
<evidence type="ECO:0000259" key="9">
    <source>
        <dbReference type="Pfam" id="PF13231"/>
    </source>
</evidence>
<name>A0A9X3UIY0_9HYPH</name>
<evidence type="ECO:0000256" key="4">
    <source>
        <dbReference type="ARBA" id="ARBA00022679"/>
    </source>
</evidence>
<evidence type="ECO:0000313" key="10">
    <source>
        <dbReference type="EMBL" id="MDA5400018.1"/>
    </source>
</evidence>
<feature type="transmembrane region" description="Helical" evidence="8">
    <location>
        <begin position="277"/>
        <end position="298"/>
    </location>
</feature>
<feature type="transmembrane region" description="Helical" evidence="8">
    <location>
        <begin position="231"/>
        <end position="253"/>
    </location>
</feature>
<keyword evidence="7 8" id="KW-0472">Membrane</keyword>
<sequence>MGLGAAAGQGTGVWIYVILFLLGLAVLVPGITQLPPIDRDEARYIQATKQMVETGDYVDIRFQSEPRYKKPIGVYWLQSLTVGVTGQGAEAPIAAYRAVSVVAVSLAVVALYWIGLHLFGHAAGLIAALMLAGMFGAGFEGRLAKTDSVLLLLCIVAQGCLARIYVANREGQQAPGSLAWVFWIAQGAAIMIKGPIAPLLSALTVLFIIIFDRQRGRAWLTDLKPLRGIGVTLLIALPWLILITWKSGGAFWYEAVGRDMLGKVTSGQESHGAPPGYYIITYSLFVWPFGLIAIIGGTHALRRMFTDPRMMVCVAWYLPFWLVFELVPTKLPHYILPSYPAILLLGGWFLGLAASEAPKPLLWQRILHGFTGFGVIVVTIAFASLAVIVPIYIGGSFSFWSIPVVLLSLMACWFGLGFGLELAPVRRVLVATLAATTAFGVGFSVILPQVDEMWLSRQIVERFEAEKSCPDSVLASVTYHEPSLVFLAGTDTVLGGPDSAARHLLDNPQCAMAAVPEEDAPAFLAALSASDARAEGSEPISGFNYSKGHRRSITLYRIVGQ</sequence>